<dbReference type="InterPro" id="IPR011711">
    <property type="entry name" value="GntR_C"/>
</dbReference>
<dbReference type="SMART" id="SM00895">
    <property type="entry name" value="FCD"/>
    <property type="match status" value="1"/>
</dbReference>
<dbReference type="PANTHER" id="PTHR43537:SF5">
    <property type="entry name" value="UXU OPERON TRANSCRIPTIONAL REGULATOR"/>
    <property type="match status" value="1"/>
</dbReference>
<organism evidence="5 6">
    <name type="scientific">Candidatus Aphodousia faecigallinarum</name>
    <dbReference type="NCBI Taxonomy" id="2840677"/>
    <lineage>
        <taxon>Bacteria</taxon>
        <taxon>Pseudomonadati</taxon>
        <taxon>Pseudomonadota</taxon>
        <taxon>Betaproteobacteria</taxon>
        <taxon>Burkholderiales</taxon>
        <taxon>Sutterellaceae</taxon>
        <taxon>Sutterellaceae incertae sedis</taxon>
        <taxon>Candidatus Aphodousia</taxon>
    </lineage>
</organism>
<dbReference type="AlphaFoldDB" id="A0A9D1IHB1"/>
<dbReference type="SUPFAM" id="SSF48008">
    <property type="entry name" value="GntR ligand-binding domain-like"/>
    <property type="match status" value="1"/>
</dbReference>
<dbReference type="Gene3D" id="1.10.10.10">
    <property type="entry name" value="Winged helix-like DNA-binding domain superfamily/Winged helix DNA-binding domain"/>
    <property type="match status" value="1"/>
</dbReference>
<gene>
    <name evidence="5" type="ORF">IAC56_03265</name>
</gene>
<sequence length="220" mass="25390">MQQNDGLFEQIRDHLQNQAKNGERIDTETELAKRFGVTRYRIRKELDILTQMGILVRTPKRGTTVREVGANSLRNQIQMRFDVANFDVQEFIEARALVECALMPLVCRRITPALASRLEGTLNKIEEHAGEPLVADKFDREFHLLLLDGCGNRVLQVFSGVLVTYFEKTSHRIANMDREFFLEIARQEREILRAIRMGDAQKASELLRAHLMEQSQLLPL</sequence>
<evidence type="ECO:0000256" key="2">
    <source>
        <dbReference type="ARBA" id="ARBA00023125"/>
    </source>
</evidence>
<dbReference type="Gene3D" id="1.20.120.530">
    <property type="entry name" value="GntR ligand-binding domain-like"/>
    <property type="match status" value="1"/>
</dbReference>
<protein>
    <submittedName>
        <fullName evidence="5">FadR family transcriptional regulator</fullName>
    </submittedName>
</protein>
<keyword evidence="3" id="KW-0804">Transcription</keyword>
<reference evidence="5" key="2">
    <citation type="journal article" date="2021" name="PeerJ">
        <title>Extensive microbial diversity within the chicken gut microbiome revealed by metagenomics and culture.</title>
        <authorList>
            <person name="Gilroy R."/>
            <person name="Ravi A."/>
            <person name="Getino M."/>
            <person name="Pursley I."/>
            <person name="Horton D.L."/>
            <person name="Alikhan N.F."/>
            <person name="Baker D."/>
            <person name="Gharbi K."/>
            <person name="Hall N."/>
            <person name="Watson M."/>
            <person name="Adriaenssens E.M."/>
            <person name="Foster-Nyarko E."/>
            <person name="Jarju S."/>
            <person name="Secka A."/>
            <person name="Antonio M."/>
            <person name="Oren A."/>
            <person name="Chaudhuri R.R."/>
            <person name="La Ragione R."/>
            <person name="Hildebrand F."/>
            <person name="Pallen M.J."/>
        </authorList>
    </citation>
    <scope>NUCLEOTIDE SEQUENCE</scope>
    <source>
        <strain evidence="5">7463</strain>
    </source>
</reference>
<evidence type="ECO:0000259" key="4">
    <source>
        <dbReference type="PROSITE" id="PS50949"/>
    </source>
</evidence>
<dbReference type="InterPro" id="IPR036388">
    <property type="entry name" value="WH-like_DNA-bd_sf"/>
</dbReference>
<comment type="caution">
    <text evidence="5">The sequence shown here is derived from an EMBL/GenBank/DDBJ whole genome shotgun (WGS) entry which is preliminary data.</text>
</comment>
<dbReference type="InterPro" id="IPR008920">
    <property type="entry name" value="TF_FadR/GntR_C"/>
</dbReference>
<dbReference type="EMBL" id="DVMY01000056">
    <property type="protein sequence ID" value="HIU37277.1"/>
    <property type="molecule type" value="Genomic_DNA"/>
</dbReference>
<dbReference type="InterPro" id="IPR000524">
    <property type="entry name" value="Tscrpt_reg_HTH_GntR"/>
</dbReference>
<dbReference type="SUPFAM" id="SSF46785">
    <property type="entry name" value="Winged helix' DNA-binding domain"/>
    <property type="match status" value="1"/>
</dbReference>
<proteinExistence type="predicted"/>
<dbReference type="InterPro" id="IPR036390">
    <property type="entry name" value="WH_DNA-bd_sf"/>
</dbReference>
<accession>A0A9D1IHB1</accession>
<reference evidence="5" key="1">
    <citation type="submission" date="2020-10" db="EMBL/GenBank/DDBJ databases">
        <authorList>
            <person name="Gilroy R."/>
        </authorList>
    </citation>
    <scope>NUCLEOTIDE SEQUENCE</scope>
    <source>
        <strain evidence="5">7463</strain>
    </source>
</reference>
<dbReference type="Pfam" id="PF07729">
    <property type="entry name" value="FCD"/>
    <property type="match status" value="1"/>
</dbReference>
<dbReference type="Proteomes" id="UP000824083">
    <property type="component" value="Unassembled WGS sequence"/>
</dbReference>
<evidence type="ECO:0000256" key="3">
    <source>
        <dbReference type="ARBA" id="ARBA00023163"/>
    </source>
</evidence>
<keyword evidence="2" id="KW-0238">DNA-binding</keyword>
<dbReference type="PANTHER" id="PTHR43537">
    <property type="entry name" value="TRANSCRIPTIONAL REGULATOR, GNTR FAMILY"/>
    <property type="match status" value="1"/>
</dbReference>
<evidence type="ECO:0000313" key="6">
    <source>
        <dbReference type="Proteomes" id="UP000824083"/>
    </source>
</evidence>
<evidence type="ECO:0000256" key="1">
    <source>
        <dbReference type="ARBA" id="ARBA00023015"/>
    </source>
</evidence>
<dbReference type="PRINTS" id="PR00035">
    <property type="entry name" value="HTHGNTR"/>
</dbReference>
<keyword evidence="1" id="KW-0805">Transcription regulation</keyword>
<dbReference type="SMART" id="SM00345">
    <property type="entry name" value="HTH_GNTR"/>
    <property type="match status" value="1"/>
</dbReference>
<feature type="domain" description="HTH gntR-type" evidence="4">
    <location>
        <begin position="1"/>
        <end position="68"/>
    </location>
</feature>
<name>A0A9D1IHB1_9BURK</name>
<dbReference type="PROSITE" id="PS50949">
    <property type="entry name" value="HTH_GNTR"/>
    <property type="match status" value="1"/>
</dbReference>
<dbReference type="Pfam" id="PF00392">
    <property type="entry name" value="GntR"/>
    <property type="match status" value="1"/>
</dbReference>
<dbReference type="GO" id="GO:0003700">
    <property type="term" value="F:DNA-binding transcription factor activity"/>
    <property type="evidence" value="ECO:0007669"/>
    <property type="project" value="InterPro"/>
</dbReference>
<evidence type="ECO:0000313" key="5">
    <source>
        <dbReference type="EMBL" id="HIU37277.1"/>
    </source>
</evidence>
<dbReference type="GO" id="GO:0003677">
    <property type="term" value="F:DNA binding"/>
    <property type="evidence" value="ECO:0007669"/>
    <property type="project" value="UniProtKB-KW"/>
</dbReference>